<dbReference type="InterPro" id="IPR012464">
    <property type="entry name" value="DUF1676"/>
</dbReference>
<dbReference type="KEGG" id="tcz:108767029"/>
<dbReference type="OrthoDB" id="8196390at2759"/>
<dbReference type="PANTHER" id="PTHR21879:SF10">
    <property type="entry name" value="LP14110P"/>
    <property type="match status" value="1"/>
</dbReference>
<keyword evidence="1" id="KW-0472">Membrane</keyword>
<evidence type="ECO:0008006" key="5">
    <source>
        <dbReference type="Google" id="ProtNLM"/>
    </source>
</evidence>
<dbReference type="EMBL" id="KQ980800">
    <property type="protein sequence ID" value="KYN12863.1"/>
    <property type="molecule type" value="Genomic_DNA"/>
</dbReference>
<dbReference type="PANTHER" id="PTHR21879">
    <property type="entry name" value="FI03362P-RELATED-RELATED"/>
    <property type="match status" value="1"/>
</dbReference>
<dbReference type="Pfam" id="PF07898">
    <property type="entry name" value="DUF1676"/>
    <property type="match status" value="1"/>
</dbReference>
<dbReference type="AlphaFoldDB" id="A0A195DIZ7"/>
<protein>
    <recommendedName>
        <fullName evidence="5">Protein osiris 2</fullName>
    </recommendedName>
</protein>
<accession>A0A195DIZ7</accession>
<keyword evidence="1" id="KW-0812">Transmembrane</keyword>
<keyword evidence="1" id="KW-1133">Transmembrane helix</keyword>
<dbReference type="GO" id="GO:0016020">
    <property type="term" value="C:membrane"/>
    <property type="evidence" value="ECO:0007669"/>
    <property type="project" value="TreeGrafter"/>
</dbReference>
<dbReference type="Proteomes" id="UP000078492">
    <property type="component" value="Unassembled WGS sequence"/>
</dbReference>
<evidence type="ECO:0000313" key="4">
    <source>
        <dbReference type="Proteomes" id="UP000078492"/>
    </source>
</evidence>
<keyword evidence="4" id="KW-1185">Reference proteome</keyword>
<keyword evidence="2" id="KW-0732">Signal</keyword>
<organism evidence="3 4">
    <name type="scientific">Trachymyrmex cornetzi</name>
    <dbReference type="NCBI Taxonomy" id="471704"/>
    <lineage>
        <taxon>Eukaryota</taxon>
        <taxon>Metazoa</taxon>
        <taxon>Ecdysozoa</taxon>
        <taxon>Arthropoda</taxon>
        <taxon>Hexapoda</taxon>
        <taxon>Insecta</taxon>
        <taxon>Pterygota</taxon>
        <taxon>Neoptera</taxon>
        <taxon>Endopterygota</taxon>
        <taxon>Hymenoptera</taxon>
        <taxon>Apocrita</taxon>
        <taxon>Aculeata</taxon>
        <taxon>Formicoidea</taxon>
        <taxon>Formicidae</taxon>
        <taxon>Myrmicinae</taxon>
        <taxon>Trachymyrmex</taxon>
    </lineage>
</organism>
<evidence type="ECO:0000256" key="2">
    <source>
        <dbReference type="SAM" id="SignalP"/>
    </source>
</evidence>
<gene>
    <name evidence="3" type="ORF">ALC57_14928</name>
</gene>
<evidence type="ECO:0000313" key="3">
    <source>
        <dbReference type="EMBL" id="KYN12863.1"/>
    </source>
</evidence>
<feature type="transmembrane region" description="Helical" evidence="1">
    <location>
        <begin position="219"/>
        <end position="238"/>
    </location>
</feature>
<feature type="signal peptide" evidence="2">
    <location>
        <begin position="1"/>
        <end position="22"/>
    </location>
</feature>
<dbReference type="PROSITE" id="PS51257">
    <property type="entry name" value="PROKAR_LIPOPROTEIN"/>
    <property type="match status" value="1"/>
</dbReference>
<proteinExistence type="predicted"/>
<name>A0A195DIZ7_9HYME</name>
<evidence type="ECO:0000256" key="1">
    <source>
        <dbReference type="SAM" id="Phobius"/>
    </source>
</evidence>
<feature type="transmembrane region" description="Helical" evidence="1">
    <location>
        <begin position="250"/>
        <end position="268"/>
    </location>
</feature>
<feature type="chain" id="PRO_5008270426" description="Protein osiris 2" evidence="2">
    <location>
        <begin position="23"/>
        <end position="322"/>
    </location>
</feature>
<reference evidence="3 4" key="1">
    <citation type="submission" date="2015-09" db="EMBL/GenBank/DDBJ databases">
        <title>Trachymyrmex cornetzi WGS genome.</title>
        <authorList>
            <person name="Nygaard S."/>
            <person name="Hu H."/>
            <person name="Boomsma J."/>
            <person name="Zhang G."/>
        </authorList>
    </citation>
    <scope>NUCLEOTIDE SEQUENCE [LARGE SCALE GENOMIC DNA]</scope>
    <source>
        <strain evidence="3">Tcor2-1</strain>
        <tissue evidence="3">Whole body</tissue>
    </source>
</reference>
<sequence length="322" mass="37653">MQLQRLLVILGVLLVLSLLACCQSTGKVTFQDSATEHEAAKQDKQENLKEITSQQRGFNPVQHVEDLFNYIGFGTGRNVDPYLAKVNERCLTGDLAECFKSRALNYFSDFFDHVEYSLNDNVQIKRMSDQVVREVHRQPYEYSNEPRSDETEWDQMINFMKRKLEKFVKTMSFELTIPEEETDLNDVYKPRFLNEIADEIDTLEDKKDTLFSRHRLRKFLIPFLLVVKLFKLKLLLLLPLILGLASFKKFLGFLAIVIPGLIGFFKLYKPYPSYYPPVYTKNGVAQPHYESHPNFDYHGDHYGNIDSYGHDLAYRGYQHYKS</sequence>